<comment type="caution">
    <text evidence="1">The sequence shown here is derived from an EMBL/GenBank/DDBJ whole genome shotgun (WGS) entry which is preliminary data.</text>
</comment>
<evidence type="ECO:0000313" key="1">
    <source>
        <dbReference type="EMBL" id="MED6231749.1"/>
    </source>
</evidence>
<keyword evidence="2" id="KW-1185">Reference proteome</keyword>
<name>A0ABU7A1R6_9TELE</name>
<dbReference type="Proteomes" id="UP001345963">
    <property type="component" value="Unassembled WGS sequence"/>
</dbReference>
<evidence type="ECO:0000313" key="2">
    <source>
        <dbReference type="Proteomes" id="UP001345963"/>
    </source>
</evidence>
<protein>
    <submittedName>
        <fullName evidence="1">Uncharacterized protein</fullName>
    </submittedName>
</protein>
<feature type="non-terminal residue" evidence="1">
    <location>
        <position position="51"/>
    </location>
</feature>
<dbReference type="EMBL" id="JAHUTI010000184">
    <property type="protein sequence ID" value="MED6231749.1"/>
    <property type="molecule type" value="Genomic_DNA"/>
</dbReference>
<accession>A0ABU7A1R6</accession>
<organism evidence="1 2">
    <name type="scientific">Ataeniobius toweri</name>
    <dbReference type="NCBI Taxonomy" id="208326"/>
    <lineage>
        <taxon>Eukaryota</taxon>
        <taxon>Metazoa</taxon>
        <taxon>Chordata</taxon>
        <taxon>Craniata</taxon>
        <taxon>Vertebrata</taxon>
        <taxon>Euteleostomi</taxon>
        <taxon>Actinopterygii</taxon>
        <taxon>Neopterygii</taxon>
        <taxon>Teleostei</taxon>
        <taxon>Neoteleostei</taxon>
        <taxon>Acanthomorphata</taxon>
        <taxon>Ovalentaria</taxon>
        <taxon>Atherinomorphae</taxon>
        <taxon>Cyprinodontiformes</taxon>
        <taxon>Goodeidae</taxon>
        <taxon>Ataeniobius</taxon>
    </lineage>
</organism>
<sequence>GVQETEAVLCDMWRAGLSVAALRPRTTVRELLHIHRLPALPPTDRRAAALL</sequence>
<feature type="non-terminal residue" evidence="1">
    <location>
        <position position="1"/>
    </location>
</feature>
<proteinExistence type="predicted"/>
<gene>
    <name evidence="1" type="ORF">ATANTOWER_007214</name>
</gene>
<reference evidence="1 2" key="1">
    <citation type="submission" date="2021-07" db="EMBL/GenBank/DDBJ databases">
        <authorList>
            <person name="Palmer J.M."/>
        </authorList>
    </citation>
    <scope>NUCLEOTIDE SEQUENCE [LARGE SCALE GENOMIC DNA]</scope>
    <source>
        <strain evidence="1 2">AT_MEX2019</strain>
        <tissue evidence="1">Muscle</tissue>
    </source>
</reference>